<comment type="similarity">
    <text evidence="1">Belongs to the HipA Ser/Thr kinase family.</text>
</comment>
<organism evidence="5 6">
    <name type="scientific">Lacimonas salitolerans</name>
    <dbReference type="NCBI Taxonomy" id="1323750"/>
    <lineage>
        <taxon>Bacteria</taxon>
        <taxon>Pseudomonadati</taxon>
        <taxon>Pseudomonadota</taxon>
        <taxon>Alphaproteobacteria</taxon>
        <taxon>Rhodobacterales</taxon>
        <taxon>Paracoccaceae</taxon>
        <taxon>Lacimonas</taxon>
    </lineage>
</organism>
<dbReference type="InterPro" id="IPR012893">
    <property type="entry name" value="HipA-like_C"/>
</dbReference>
<accession>A0ABW4EC68</accession>
<keyword evidence="2" id="KW-0808">Transferase</keyword>
<dbReference type="RefSeq" id="WP_379912530.1">
    <property type="nucleotide sequence ID" value="NZ_JBHUDD010000013.1"/>
</dbReference>
<evidence type="ECO:0000256" key="3">
    <source>
        <dbReference type="ARBA" id="ARBA00022777"/>
    </source>
</evidence>
<dbReference type="Proteomes" id="UP001597186">
    <property type="component" value="Unassembled WGS sequence"/>
</dbReference>
<gene>
    <name evidence="5" type="ORF">ACFTOW_01930</name>
</gene>
<reference evidence="6" key="1">
    <citation type="journal article" date="2019" name="Int. J. Syst. Evol. Microbiol.">
        <title>The Global Catalogue of Microorganisms (GCM) 10K type strain sequencing project: providing services to taxonomists for standard genome sequencing and annotation.</title>
        <authorList>
            <consortium name="The Broad Institute Genomics Platform"/>
            <consortium name="The Broad Institute Genome Sequencing Center for Infectious Disease"/>
            <person name="Wu L."/>
            <person name="Ma J."/>
        </authorList>
    </citation>
    <scope>NUCLEOTIDE SEQUENCE [LARGE SCALE GENOMIC DNA]</scope>
    <source>
        <strain evidence="6">CGMCC 1.12477</strain>
    </source>
</reference>
<keyword evidence="6" id="KW-1185">Reference proteome</keyword>
<evidence type="ECO:0000313" key="6">
    <source>
        <dbReference type="Proteomes" id="UP001597186"/>
    </source>
</evidence>
<sequence>MLGEGDLQGLLVERFDRRIENGLVSRIHQEDFCQALGLGETLKYERYGVPPRAFTADAIGGLLSATRLPGKARQAFFEITIVNILLGNSDNHGKNHALLYRSAKPDLAPAYDIDPVLLDDVRHDMAFRVGTSTMGDDVTGDDLDAFLRSLGARGFSRAQARRCAEIIERLLAGVDGLPRPAGKGLCDVVRQQAFHLSQNLDLGLEVLEVDNVPVNRT</sequence>
<dbReference type="Gene3D" id="1.10.1070.20">
    <property type="match status" value="1"/>
</dbReference>
<dbReference type="EMBL" id="JBHUDD010000013">
    <property type="protein sequence ID" value="MFD1508169.1"/>
    <property type="molecule type" value="Genomic_DNA"/>
</dbReference>
<proteinExistence type="inferred from homology"/>
<evidence type="ECO:0000256" key="2">
    <source>
        <dbReference type="ARBA" id="ARBA00022679"/>
    </source>
</evidence>
<dbReference type="PANTHER" id="PTHR37419">
    <property type="entry name" value="SERINE/THREONINE-PROTEIN KINASE TOXIN HIPA"/>
    <property type="match status" value="1"/>
</dbReference>
<evidence type="ECO:0000259" key="4">
    <source>
        <dbReference type="Pfam" id="PF07804"/>
    </source>
</evidence>
<evidence type="ECO:0000313" key="5">
    <source>
        <dbReference type="EMBL" id="MFD1508169.1"/>
    </source>
</evidence>
<comment type="caution">
    <text evidence="5">The sequence shown here is derived from an EMBL/GenBank/DDBJ whole genome shotgun (WGS) entry which is preliminary data.</text>
</comment>
<keyword evidence="3" id="KW-0418">Kinase</keyword>
<dbReference type="Pfam" id="PF07804">
    <property type="entry name" value="HipA_C"/>
    <property type="match status" value="1"/>
</dbReference>
<protein>
    <submittedName>
        <fullName evidence="5">HipA domain-containing protein</fullName>
    </submittedName>
</protein>
<name>A0ABW4EC68_9RHOB</name>
<feature type="domain" description="HipA-like C-terminal" evidence="4">
    <location>
        <begin position="9"/>
        <end position="172"/>
    </location>
</feature>
<dbReference type="InterPro" id="IPR052028">
    <property type="entry name" value="HipA_Ser/Thr_kinase"/>
</dbReference>
<evidence type="ECO:0000256" key="1">
    <source>
        <dbReference type="ARBA" id="ARBA00010164"/>
    </source>
</evidence>